<evidence type="ECO:0000256" key="7">
    <source>
        <dbReference type="NCBIfam" id="TIGR00131"/>
    </source>
</evidence>
<keyword evidence="6" id="KW-0299">Galactose metabolism</keyword>
<evidence type="ECO:0000256" key="2">
    <source>
        <dbReference type="ARBA" id="ARBA00022679"/>
    </source>
</evidence>
<dbReference type="PANTHER" id="PTHR10457:SF7">
    <property type="entry name" value="GALACTOKINASE-RELATED"/>
    <property type="match status" value="1"/>
</dbReference>
<feature type="domain" description="GHMP kinase N-terminal" evidence="8">
    <location>
        <begin position="100"/>
        <end position="188"/>
    </location>
</feature>
<comment type="similarity">
    <text evidence="1">Belongs to the GHMP kinase family. GalK subfamily.</text>
</comment>
<dbReference type="PROSITE" id="PS00106">
    <property type="entry name" value="GALACTOKINASE"/>
    <property type="match status" value="1"/>
</dbReference>
<evidence type="ECO:0000256" key="3">
    <source>
        <dbReference type="ARBA" id="ARBA00022741"/>
    </source>
</evidence>
<evidence type="ECO:0000256" key="5">
    <source>
        <dbReference type="ARBA" id="ARBA00022840"/>
    </source>
</evidence>
<dbReference type="PRINTS" id="PR00959">
    <property type="entry name" value="MEVGALKINASE"/>
</dbReference>
<dbReference type="InterPro" id="IPR020568">
    <property type="entry name" value="Ribosomal_Su5_D2-typ_SF"/>
</dbReference>
<dbReference type="InterPro" id="IPR006203">
    <property type="entry name" value="GHMP_knse_ATP-bd_CS"/>
</dbReference>
<dbReference type="Gene3D" id="3.30.230.10">
    <property type="match status" value="1"/>
</dbReference>
<dbReference type="InterPro" id="IPR013750">
    <property type="entry name" value="GHMP_kinase_C_dom"/>
</dbReference>
<evidence type="ECO:0000256" key="4">
    <source>
        <dbReference type="ARBA" id="ARBA00022777"/>
    </source>
</evidence>
<proteinExistence type="inferred from homology"/>
<dbReference type="PRINTS" id="PR00473">
    <property type="entry name" value="GALCTOKINASE"/>
</dbReference>
<feature type="domain" description="Galactokinase N-terminal" evidence="10">
    <location>
        <begin position="19"/>
        <end position="66"/>
    </location>
</feature>
<protein>
    <recommendedName>
        <fullName evidence="7">Galactokinase</fullName>
        <ecNumber evidence="7">2.7.1.6</ecNumber>
    </recommendedName>
</protein>
<keyword evidence="2" id="KW-0808">Transferase</keyword>
<dbReference type="Pfam" id="PF00288">
    <property type="entry name" value="GHMP_kinases_N"/>
    <property type="match status" value="1"/>
</dbReference>
<keyword evidence="4" id="KW-0418">Kinase</keyword>
<dbReference type="RefSeq" id="WP_353565133.1">
    <property type="nucleotide sequence ID" value="NZ_BAABRI010000001.1"/>
</dbReference>
<comment type="caution">
    <text evidence="11">The sequence shown here is derived from an EMBL/GenBank/DDBJ whole genome shotgun (WGS) entry which is preliminary data.</text>
</comment>
<dbReference type="InterPro" id="IPR006206">
    <property type="entry name" value="Mevalonate/galactokinase"/>
</dbReference>
<evidence type="ECO:0000313" key="12">
    <source>
        <dbReference type="Proteomes" id="UP001476282"/>
    </source>
</evidence>
<dbReference type="InterPro" id="IPR000705">
    <property type="entry name" value="Galactokinase"/>
</dbReference>
<dbReference type="InterPro" id="IPR019539">
    <property type="entry name" value="GalKase_N"/>
</dbReference>
<dbReference type="Pfam" id="PF10509">
    <property type="entry name" value="GalKase_gal_bdg"/>
    <property type="match status" value="1"/>
</dbReference>
<dbReference type="PANTHER" id="PTHR10457">
    <property type="entry name" value="MEVALONATE KINASE/GALACTOKINASE"/>
    <property type="match status" value="1"/>
</dbReference>
<evidence type="ECO:0000259" key="9">
    <source>
        <dbReference type="Pfam" id="PF08544"/>
    </source>
</evidence>
<dbReference type="InterPro" id="IPR014721">
    <property type="entry name" value="Ribsml_uS5_D2-typ_fold_subgr"/>
</dbReference>
<feature type="domain" description="GHMP kinase C-terminal" evidence="9">
    <location>
        <begin position="286"/>
        <end position="370"/>
    </location>
</feature>
<dbReference type="PIRSF" id="PIRSF000530">
    <property type="entry name" value="Galactokinase"/>
    <property type="match status" value="1"/>
</dbReference>
<evidence type="ECO:0000256" key="6">
    <source>
        <dbReference type="ARBA" id="ARBA00023144"/>
    </source>
</evidence>
<dbReference type="Proteomes" id="UP001476282">
    <property type="component" value="Unassembled WGS sequence"/>
</dbReference>
<organism evidence="11 12">
    <name type="scientific">Haloferula sargassicola</name>
    <dbReference type="NCBI Taxonomy" id="490096"/>
    <lineage>
        <taxon>Bacteria</taxon>
        <taxon>Pseudomonadati</taxon>
        <taxon>Verrucomicrobiota</taxon>
        <taxon>Verrucomicrobiia</taxon>
        <taxon>Verrucomicrobiales</taxon>
        <taxon>Verrucomicrobiaceae</taxon>
        <taxon>Haloferula</taxon>
    </lineage>
</organism>
<dbReference type="InterPro" id="IPR019741">
    <property type="entry name" value="Galactokinase_CS"/>
</dbReference>
<evidence type="ECO:0000259" key="10">
    <source>
        <dbReference type="Pfam" id="PF10509"/>
    </source>
</evidence>
<keyword evidence="6" id="KW-0119">Carbohydrate metabolism</keyword>
<name>A0ABP9UJW5_9BACT</name>
<dbReference type="Gene3D" id="3.30.70.890">
    <property type="entry name" value="GHMP kinase, C-terminal domain"/>
    <property type="match status" value="1"/>
</dbReference>
<sequence>MALPLNPPLADLASDASTAFREAFGSEPTLHAAAPGRVNLIGEHIDYCDGFVMPFAIERYIVFAARANGTPEAHIGSTGQDLVTLDLSKRKEPGIPKWANYIRGVIRGFQDRGHHIPGFDAWIVSSVPLGAGLSSSAALECAAATLLEGLLDTVMETKEKALLAQKAEHDFAGVPCGIMDQFASAFGQANRLVLIDCQSGEPELVPFENPDLTVLIANTMVHHELSDGGYAARRKNTEDGLAILGKPSWRDVEMSDVEAKWDELGEPVNRRARHVVSEIARTIGAAKSLKQNDFEALGPLMAASHDSLRDDFEVSCKELDIMVEIARSIGRSGGVIGARMTGGGFGGSTVTLCESGRASEIAETMAAEYEKATGIKPEIFASRPSRGAHLF</sequence>
<keyword evidence="3" id="KW-0547">Nucleotide-binding</keyword>
<dbReference type="NCBIfam" id="TIGR00131">
    <property type="entry name" value="gal_kin"/>
    <property type="match status" value="1"/>
</dbReference>
<dbReference type="SUPFAM" id="SSF55060">
    <property type="entry name" value="GHMP Kinase, C-terminal domain"/>
    <property type="match status" value="1"/>
</dbReference>
<keyword evidence="5" id="KW-0067">ATP-binding</keyword>
<dbReference type="InterPro" id="IPR036554">
    <property type="entry name" value="GHMP_kinase_C_sf"/>
</dbReference>
<evidence type="ECO:0000313" key="11">
    <source>
        <dbReference type="EMBL" id="GAA5480977.1"/>
    </source>
</evidence>
<dbReference type="Pfam" id="PF08544">
    <property type="entry name" value="GHMP_kinases_C"/>
    <property type="match status" value="1"/>
</dbReference>
<dbReference type="PROSITE" id="PS00627">
    <property type="entry name" value="GHMP_KINASES_ATP"/>
    <property type="match status" value="1"/>
</dbReference>
<dbReference type="EC" id="2.7.1.6" evidence="7"/>
<dbReference type="SUPFAM" id="SSF54211">
    <property type="entry name" value="Ribosomal protein S5 domain 2-like"/>
    <property type="match status" value="1"/>
</dbReference>
<gene>
    <name evidence="11" type="primary">galK</name>
    <name evidence="11" type="ORF">Hsar01_00182</name>
</gene>
<accession>A0ABP9UJW5</accession>
<evidence type="ECO:0000259" key="8">
    <source>
        <dbReference type="Pfam" id="PF00288"/>
    </source>
</evidence>
<dbReference type="InterPro" id="IPR006204">
    <property type="entry name" value="GHMP_kinase_N_dom"/>
</dbReference>
<reference evidence="11 12" key="1">
    <citation type="submission" date="2024-02" db="EMBL/GenBank/DDBJ databases">
        <title>Haloferula sargassicola NBRC 104335.</title>
        <authorList>
            <person name="Ichikawa N."/>
            <person name="Katano-Makiyama Y."/>
            <person name="Hidaka K."/>
        </authorList>
    </citation>
    <scope>NUCLEOTIDE SEQUENCE [LARGE SCALE GENOMIC DNA]</scope>
    <source>
        <strain evidence="11 12">NBRC 104335</strain>
    </source>
</reference>
<keyword evidence="12" id="KW-1185">Reference proteome</keyword>
<dbReference type="EMBL" id="BAABRI010000001">
    <property type="protein sequence ID" value="GAA5480977.1"/>
    <property type="molecule type" value="Genomic_DNA"/>
</dbReference>
<evidence type="ECO:0000256" key="1">
    <source>
        <dbReference type="ARBA" id="ARBA00006566"/>
    </source>
</evidence>